<sequence length="94" mass="10779">MAAARYAEHRQMYPRAGVPRLDRVYDRDGLVHALQELYYKAGAMPIDEMERRAGGHGELPHSTVVRMPAGRSMFDLSQQRRPVTRGWTAEGRRL</sequence>
<protein>
    <submittedName>
        <fullName evidence="1">Uncharacterized protein</fullName>
    </submittedName>
</protein>
<comment type="caution">
    <text evidence="1">The sequence shown here is derived from an EMBL/GenBank/DDBJ whole genome shotgun (WGS) entry which is preliminary data.</text>
</comment>
<accession>A0ABW6TQ95</accession>
<proteinExistence type="predicted"/>
<name>A0ABW6TQ95_9ACTN</name>
<dbReference type="RefSeq" id="WP_388622840.1">
    <property type="nucleotide sequence ID" value="NZ_JBIAUT010000001.1"/>
</dbReference>
<organism evidence="1 2">
    <name type="scientific">Streptomyces nondiastaticus</name>
    <dbReference type="NCBI Taxonomy" id="3154512"/>
    <lineage>
        <taxon>Bacteria</taxon>
        <taxon>Bacillati</taxon>
        <taxon>Actinomycetota</taxon>
        <taxon>Actinomycetes</taxon>
        <taxon>Kitasatosporales</taxon>
        <taxon>Streptomycetaceae</taxon>
        <taxon>Streptomyces</taxon>
    </lineage>
</organism>
<dbReference type="EMBL" id="JBIAUT010000001">
    <property type="protein sequence ID" value="MFF4214780.1"/>
    <property type="molecule type" value="Genomic_DNA"/>
</dbReference>
<dbReference type="Proteomes" id="UP001602123">
    <property type="component" value="Unassembled WGS sequence"/>
</dbReference>
<gene>
    <name evidence="1" type="ORF">ACFYZM_00660</name>
</gene>
<keyword evidence="2" id="KW-1185">Reference proteome</keyword>
<reference evidence="1 2" key="1">
    <citation type="submission" date="2024-10" db="EMBL/GenBank/DDBJ databases">
        <title>The Natural Products Discovery Center: Release of the First 8490 Sequenced Strains for Exploring Actinobacteria Biosynthetic Diversity.</title>
        <authorList>
            <person name="Kalkreuter E."/>
            <person name="Kautsar S.A."/>
            <person name="Yang D."/>
            <person name="Bader C.D."/>
            <person name="Teijaro C.N."/>
            <person name="Fluegel L."/>
            <person name="Davis C.M."/>
            <person name="Simpson J.R."/>
            <person name="Lauterbach L."/>
            <person name="Steele A.D."/>
            <person name="Gui C."/>
            <person name="Meng S."/>
            <person name="Li G."/>
            <person name="Viehrig K."/>
            <person name="Ye F."/>
            <person name="Su P."/>
            <person name="Kiefer A.F."/>
            <person name="Nichols A."/>
            <person name="Cepeda A.J."/>
            <person name="Yan W."/>
            <person name="Fan B."/>
            <person name="Jiang Y."/>
            <person name="Adhikari A."/>
            <person name="Zheng C.-J."/>
            <person name="Schuster L."/>
            <person name="Cowan T.M."/>
            <person name="Smanski M.J."/>
            <person name="Chevrette M.G."/>
            <person name="De Carvalho L.P.S."/>
            <person name="Shen B."/>
        </authorList>
    </citation>
    <scope>NUCLEOTIDE SEQUENCE [LARGE SCALE GENOMIC DNA]</scope>
    <source>
        <strain evidence="1 2">NPDC001650</strain>
    </source>
</reference>
<evidence type="ECO:0000313" key="2">
    <source>
        <dbReference type="Proteomes" id="UP001602123"/>
    </source>
</evidence>
<evidence type="ECO:0000313" key="1">
    <source>
        <dbReference type="EMBL" id="MFF4214780.1"/>
    </source>
</evidence>